<evidence type="ECO:0000256" key="1">
    <source>
        <dbReference type="SAM" id="Phobius"/>
    </source>
</evidence>
<keyword evidence="3" id="KW-1185">Reference proteome</keyword>
<accession>A0ABD5PCL3</accession>
<keyword evidence="1" id="KW-1133">Transmembrane helix</keyword>
<comment type="caution">
    <text evidence="2">The sequence shown here is derived from an EMBL/GenBank/DDBJ whole genome shotgun (WGS) entry which is preliminary data.</text>
</comment>
<dbReference type="AlphaFoldDB" id="A0ABD5PCL3"/>
<reference evidence="2 3" key="1">
    <citation type="journal article" date="2019" name="Int. J. Syst. Evol. Microbiol.">
        <title>The Global Catalogue of Microorganisms (GCM) 10K type strain sequencing project: providing services to taxonomists for standard genome sequencing and annotation.</title>
        <authorList>
            <consortium name="The Broad Institute Genomics Platform"/>
            <consortium name="The Broad Institute Genome Sequencing Center for Infectious Disease"/>
            <person name="Wu L."/>
            <person name="Ma J."/>
        </authorList>
    </citation>
    <scope>NUCLEOTIDE SEQUENCE [LARGE SCALE GENOMIC DNA]</scope>
    <source>
        <strain evidence="2 3">CGMCC 1.12553</strain>
    </source>
</reference>
<protein>
    <submittedName>
        <fullName evidence="2">DUF502 domain-containing protein</fullName>
    </submittedName>
</protein>
<dbReference type="InterPro" id="IPR007462">
    <property type="entry name" value="COV1-like"/>
</dbReference>
<organism evidence="2 3">
    <name type="scientific">Halobium salinum</name>
    <dbReference type="NCBI Taxonomy" id="1364940"/>
    <lineage>
        <taxon>Archaea</taxon>
        <taxon>Methanobacteriati</taxon>
        <taxon>Methanobacteriota</taxon>
        <taxon>Stenosarchaea group</taxon>
        <taxon>Halobacteria</taxon>
        <taxon>Halobacteriales</taxon>
        <taxon>Haloferacaceae</taxon>
        <taxon>Halobium</taxon>
    </lineage>
</organism>
<dbReference type="PANTHER" id="PTHR31876">
    <property type="entry name" value="COV-LIKE PROTEIN 1"/>
    <property type="match status" value="1"/>
</dbReference>
<feature type="transmembrane region" description="Helical" evidence="1">
    <location>
        <begin position="12"/>
        <end position="32"/>
    </location>
</feature>
<dbReference type="EMBL" id="JBHSDS010000006">
    <property type="protein sequence ID" value="MFC4358206.1"/>
    <property type="molecule type" value="Genomic_DNA"/>
</dbReference>
<dbReference type="RefSeq" id="WP_267624156.1">
    <property type="nucleotide sequence ID" value="NZ_JAODIW010000008.1"/>
</dbReference>
<dbReference type="PANTHER" id="PTHR31876:SF26">
    <property type="entry name" value="PROTEIN LIKE COV 2"/>
    <property type="match status" value="1"/>
</dbReference>
<proteinExistence type="predicted"/>
<evidence type="ECO:0000313" key="2">
    <source>
        <dbReference type="EMBL" id="MFC4358206.1"/>
    </source>
</evidence>
<feature type="transmembrane region" description="Helical" evidence="1">
    <location>
        <begin position="60"/>
        <end position="83"/>
    </location>
</feature>
<dbReference type="Proteomes" id="UP001595921">
    <property type="component" value="Unassembled WGS sequence"/>
</dbReference>
<name>A0ABD5PCL3_9EURY</name>
<dbReference type="Pfam" id="PF04367">
    <property type="entry name" value="DUF502"/>
    <property type="match status" value="1"/>
</dbReference>
<evidence type="ECO:0000313" key="3">
    <source>
        <dbReference type="Proteomes" id="UP001595921"/>
    </source>
</evidence>
<sequence length="218" mass="23761">MSLPTRLRNSFVAGLFLVTPLAVTVFVLQFVFDRVALALRPLVVRISPWVADALNYQGDIVFLAQLLAALLLAAAITAVGFVASRSLGRRLFGGFERGVRLVPMVRTVYFGVRQVAESLTERSARYESVVLVEYPREGVYSIGFVTNESPRVAKEATGADAVNVFFPNSPNPTAGRLALVDESEVYEVDMSVRRGIRLLVTTGLTVEDVDELPAGVAR</sequence>
<gene>
    <name evidence="2" type="ORF">ACFO0N_09625</name>
</gene>
<keyword evidence="1" id="KW-0812">Transmembrane</keyword>
<keyword evidence="1" id="KW-0472">Membrane</keyword>